<accession>A0A164HV32</accession>
<evidence type="ECO:0000313" key="1">
    <source>
        <dbReference type="EMBL" id="KZM68844.1"/>
    </source>
</evidence>
<proteinExistence type="predicted"/>
<reference evidence="1 2" key="1">
    <citation type="submission" date="2016-04" db="EMBL/GenBank/DDBJ databases">
        <authorList>
            <person name="Evans L.H."/>
            <person name="Alamgir A."/>
            <person name="Owens N."/>
            <person name="Weber N.D."/>
            <person name="Virtaneva K."/>
            <person name="Barbian K."/>
            <person name="Babar A."/>
            <person name="Rosenke K."/>
        </authorList>
    </citation>
    <scope>NUCLEOTIDE SEQUENCE [LARGE SCALE GENOMIC DNA]</scope>
    <source>
        <strain evidence="1 2">IFM 0406</strain>
    </source>
</reference>
<dbReference type="EMBL" id="LWGR01000021">
    <property type="protein sequence ID" value="KZM68844.1"/>
    <property type="molecule type" value="Genomic_DNA"/>
</dbReference>
<evidence type="ECO:0000313" key="2">
    <source>
        <dbReference type="Proteomes" id="UP000076512"/>
    </source>
</evidence>
<dbReference type="Proteomes" id="UP000076512">
    <property type="component" value="Unassembled WGS sequence"/>
</dbReference>
<comment type="caution">
    <text evidence="1">The sequence shown here is derived from an EMBL/GenBank/DDBJ whole genome shotgun (WGS) entry which is preliminary data.</text>
</comment>
<dbReference type="STRING" id="455432.AWN90_13730"/>
<organism evidence="1 2">
    <name type="scientific">Nocardia terpenica</name>
    <dbReference type="NCBI Taxonomy" id="455432"/>
    <lineage>
        <taxon>Bacteria</taxon>
        <taxon>Bacillati</taxon>
        <taxon>Actinomycetota</taxon>
        <taxon>Actinomycetes</taxon>
        <taxon>Mycobacteriales</taxon>
        <taxon>Nocardiaceae</taxon>
        <taxon>Nocardia</taxon>
    </lineage>
</organism>
<dbReference type="AlphaFoldDB" id="A0A164HV32"/>
<sequence length="248" mass="26779">MPLFAGPQKLKTLQVGGQKVKEGWLWSGSAWQKVYASVPPFSFVEEFNTAYPDSLGPAWTFISGTKGRVVSGHAVLATTGTTGKVTSWHRPTGIVAPQDDVVVKFRMTAPTPYGAATDNETVIALRCTDDASINDGVWIVLMGGKSRIFTMIGGTQAARGTEGTYPLDVDLEFRAIGRTYSLVRTDTNAVLTSWTDSGSATLVDAAHRAFKVALTGNYPFLQKQYNSPAIDRIECILPGASDRSLKRN</sequence>
<gene>
    <name evidence="1" type="ORF">AWN90_13730</name>
</gene>
<keyword evidence="2" id="KW-1185">Reference proteome</keyword>
<name>A0A164HV32_9NOCA</name>
<protein>
    <submittedName>
        <fullName evidence="1">Uncharacterized protein</fullName>
    </submittedName>
</protein>
<dbReference type="OrthoDB" id="9780552at2"/>
<dbReference type="RefSeq" id="WP_067580798.1">
    <property type="nucleotide sequence ID" value="NZ_JABMCZ010000002.1"/>
</dbReference>